<dbReference type="Gene3D" id="1.10.287.130">
    <property type="match status" value="1"/>
</dbReference>
<evidence type="ECO:0000313" key="9">
    <source>
        <dbReference type="EMBL" id="MBR1134515.1"/>
    </source>
</evidence>
<dbReference type="InterPro" id="IPR004358">
    <property type="entry name" value="Sig_transdc_His_kin-like_C"/>
</dbReference>
<feature type="transmembrane region" description="Helical" evidence="5">
    <location>
        <begin position="319"/>
        <end position="341"/>
    </location>
</feature>
<evidence type="ECO:0000256" key="5">
    <source>
        <dbReference type="SAM" id="Phobius"/>
    </source>
</evidence>
<feature type="modified residue" description="4-aspartylphosphate" evidence="4">
    <location>
        <position position="791"/>
    </location>
</feature>
<dbReference type="SMART" id="SM00388">
    <property type="entry name" value="HisKA"/>
    <property type="match status" value="1"/>
</dbReference>
<keyword evidence="5" id="KW-1133">Transmembrane helix</keyword>
<dbReference type="InterPro" id="IPR001789">
    <property type="entry name" value="Sig_transdc_resp-reg_receiver"/>
</dbReference>
<sequence>MLDQTKAQAGDQPASRHKGFAGALTRAEARLGLNRRWTPRIIILSGLVLAVLCDAFVAHMLSVNYRETYRTIKAANGDLARALEEYMLRNIQGVDVLLSGTINNLAKNPALLTAGNPALIDELKQRVAPYPIANAIVVLDADGKLLGDSLGNGGPGREQNFADRTYYKAQRDDPGRGLFIDVPVFSRVRNSLVLVVSRAFLTPEGRFGGIVFVPIDYENLRQFFLSLNVGQRGTVTLYRDDGTILLRTPNADEFAGRDVRSNRLFTYYLPQAPSGSFEGSGMTDGTSRSISYRRVAGMPLVVTIARDPVEFLAGWKNNALYYSVIAAGLNLLIAGFGFGLARQWRLRATSEQALRDNLEQHQLVTENVPALIVHVLEDGRIRYANRVARDWYAAPSTDAICGRKIEDFIDPSHLDEARAKIEAALAGRTTGGEEKTTFPDGRERWCETIRVPDCRQDGKVRGYFVLSVDITERKRIEDELRQAQKMEAIGQLAGGIAHDSNNMLAATLGNLDLLLDTLPPAEVSARSLAERAAEAAERVADLNRRLLAFARKQTLRPQVTDVNQLVCAMTTILQRTLGETIEIEVAQDPMLWQCLIDPTQLQNALLNLALNARDAMAGQGRLTITTANAVLDQPLDDGDERIGPGEYVTIAVADRGAGMSPEIARRAFEPFFTTKEFGKGSGLGLSMVYGFARQSGGTAVIASQVGQGTQVTLYLPSAGPGASGEARAGTTRLPRPDRAERILVVEDNPLVGAMASTMLSSMGYSPVVVVNAAAAIAELERPEPVALLLTDIVLPDGVTGIDLARQVRHRWPELPIVFMSGFADPSLVPEDFRATTKLLAKPFRLGQLSEAIVSSLAGRPAAGRTAT</sequence>
<protein>
    <recommendedName>
        <fullName evidence="2">histidine kinase</fullName>
        <ecNumber evidence="2">2.7.13.3</ecNumber>
    </recommendedName>
</protein>
<accession>A0ABS5FZV7</accession>
<dbReference type="Proteomes" id="UP001314635">
    <property type="component" value="Unassembled WGS sequence"/>
</dbReference>
<dbReference type="InterPro" id="IPR005467">
    <property type="entry name" value="His_kinase_dom"/>
</dbReference>
<dbReference type="CDD" id="cd12915">
    <property type="entry name" value="PDC2_DGC_like"/>
    <property type="match status" value="1"/>
</dbReference>
<dbReference type="PROSITE" id="PS50110">
    <property type="entry name" value="RESPONSE_REGULATORY"/>
    <property type="match status" value="1"/>
</dbReference>
<proteinExistence type="predicted"/>
<dbReference type="CDD" id="cd12914">
    <property type="entry name" value="PDC1_DGC_like"/>
    <property type="match status" value="1"/>
</dbReference>
<evidence type="ECO:0000256" key="4">
    <source>
        <dbReference type="PROSITE-ProRule" id="PRU00169"/>
    </source>
</evidence>
<dbReference type="InterPro" id="IPR036097">
    <property type="entry name" value="HisK_dim/P_sf"/>
</dbReference>
<evidence type="ECO:0000256" key="1">
    <source>
        <dbReference type="ARBA" id="ARBA00000085"/>
    </source>
</evidence>
<dbReference type="Gene3D" id="3.40.50.2300">
    <property type="match status" value="1"/>
</dbReference>
<keyword evidence="3 4" id="KW-0597">Phosphoprotein</keyword>
<dbReference type="Pfam" id="PF22588">
    <property type="entry name" value="dCache_1_like"/>
    <property type="match status" value="1"/>
</dbReference>
<feature type="domain" description="Histidine kinase" evidence="6">
    <location>
        <begin position="495"/>
        <end position="719"/>
    </location>
</feature>
<dbReference type="SUPFAM" id="SSF55874">
    <property type="entry name" value="ATPase domain of HSP90 chaperone/DNA topoisomerase II/histidine kinase"/>
    <property type="match status" value="1"/>
</dbReference>
<dbReference type="InterPro" id="IPR013656">
    <property type="entry name" value="PAS_4"/>
</dbReference>
<keyword evidence="5" id="KW-0472">Membrane</keyword>
<dbReference type="PRINTS" id="PR00344">
    <property type="entry name" value="BCTRLSENSOR"/>
</dbReference>
<dbReference type="InterPro" id="IPR000700">
    <property type="entry name" value="PAS-assoc_C"/>
</dbReference>
<dbReference type="InterPro" id="IPR035965">
    <property type="entry name" value="PAS-like_dom_sf"/>
</dbReference>
<dbReference type="PANTHER" id="PTHR43065">
    <property type="entry name" value="SENSOR HISTIDINE KINASE"/>
    <property type="match status" value="1"/>
</dbReference>
<dbReference type="PANTHER" id="PTHR43065:SF42">
    <property type="entry name" value="TWO-COMPONENT SENSOR PPRA"/>
    <property type="match status" value="1"/>
</dbReference>
<evidence type="ECO:0000256" key="2">
    <source>
        <dbReference type="ARBA" id="ARBA00012438"/>
    </source>
</evidence>
<dbReference type="Pfam" id="PF00072">
    <property type="entry name" value="Response_reg"/>
    <property type="match status" value="1"/>
</dbReference>
<dbReference type="PROSITE" id="PS50109">
    <property type="entry name" value="HIS_KIN"/>
    <property type="match status" value="1"/>
</dbReference>
<dbReference type="InterPro" id="IPR003594">
    <property type="entry name" value="HATPase_dom"/>
</dbReference>
<dbReference type="Gene3D" id="3.30.565.10">
    <property type="entry name" value="Histidine kinase-like ATPase, C-terminal domain"/>
    <property type="match status" value="1"/>
</dbReference>
<dbReference type="SUPFAM" id="SSF55785">
    <property type="entry name" value="PYP-like sensor domain (PAS domain)"/>
    <property type="match status" value="1"/>
</dbReference>
<dbReference type="SMART" id="SM00448">
    <property type="entry name" value="REC"/>
    <property type="match status" value="1"/>
</dbReference>
<dbReference type="Pfam" id="PF08448">
    <property type="entry name" value="PAS_4"/>
    <property type="match status" value="1"/>
</dbReference>
<dbReference type="InterPro" id="IPR000014">
    <property type="entry name" value="PAS"/>
</dbReference>
<dbReference type="EMBL" id="JAFCLK010000002">
    <property type="protein sequence ID" value="MBR1134515.1"/>
    <property type="molecule type" value="Genomic_DNA"/>
</dbReference>
<evidence type="ECO:0000259" key="6">
    <source>
        <dbReference type="PROSITE" id="PS50109"/>
    </source>
</evidence>
<dbReference type="Gene3D" id="3.30.450.20">
    <property type="entry name" value="PAS domain"/>
    <property type="match status" value="3"/>
</dbReference>
<feature type="transmembrane region" description="Helical" evidence="5">
    <location>
        <begin position="41"/>
        <end position="61"/>
    </location>
</feature>
<organism evidence="9 10">
    <name type="scientific">Bradyrhizobium denitrificans</name>
    <dbReference type="NCBI Taxonomy" id="2734912"/>
    <lineage>
        <taxon>Bacteria</taxon>
        <taxon>Pseudomonadati</taxon>
        <taxon>Pseudomonadota</taxon>
        <taxon>Alphaproteobacteria</taxon>
        <taxon>Hyphomicrobiales</taxon>
        <taxon>Nitrobacteraceae</taxon>
        <taxon>Bradyrhizobium</taxon>
    </lineage>
</organism>
<dbReference type="Pfam" id="PF00512">
    <property type="entry name" value="HisKA"/>
    <property type="match status" value="1"/>
</dbReference>
<dbReference type="PROSITE" id="PS50113">
    <property type="entry name" value="PAC"/>
    <property type="match status" value="1"/>
</dbReference>
<evidence type="ECO:0000313" key="10">
    <source>
        <dbReference type="Proteomes" id="UP001314635"/>
    </source>
</evidence>
<evidence type="ECO:0000256" key="3">
    <source>
        <dbReference type="ARBA" id="ARBA00022553"/>
    </source>
</evidence>
<dbReference type="RefSeq" id="WP_172236013.1">
    <property type="nucleotide sequence ID" value="NZ_JABFDP010000005.1"/>
</dbReference>
<dbReference type="SMART" id="SM00387">
    <property type="entry name" value="HATPase_c"/>
    <property type="match status" value="1"/>
</dbReference>
<evidence type="ECO:0000259" key="8">
    <source>
        <dbReference type="PROSITE" id="PS50113"/>
    </source>
</evidence>
<evidence type="ECO:0000259" key="7">
    <source>
        <dbReference type="PROSITE" id="PS50110"/>
    </source>
</evidence>
<dbReference type="SUPFAM" id="SSF47384">
    <property type="entry name" value="Homodimeric domain of signal transducing histidine kinase"/>
    <property type="match status" value="1"/>
</dbReference>
<comment type="caution">
    <text evidence="9">The sequence shown here is derived from an EMBL/GenBank/DDBJ whole genome shotgun (WGS) entry which is preliminary data.</text>
</comment>
<dbReference type="NCBIfam" id="TIGR00229">
    <property type="entry name" value="sensory_box"/>
    <property type="match status" value="1"/>
</dbReference>
<feature type="domain" description="Response regulatory" evidence="7">
    <location>
        <begin position="741"/>
        <end position="856"/>
    </location>
</feature>
<gene>
    <name evidence="9" type="ORF">JQ619_01910</name>
</gene>
<name>A0ABS5FZV7_9BRAD</name>
<keyword evidence="5" id="KW-0812">Transmembrane</keyword>
<comment type="catalytic activity">
    <reaction evidence="1">
        <text>ATP + protein L-histidine = ADP + protein N-phospho-L-histidine.</text>
        <dbReference type="EC" id="2.7.13.3"/>
    </reaction>
</comment>
<dbReference type="InterPro" id="IPR011006">
    <property type="entry name" value="CheY-like_superfamily"/>
</dbReference>
<dbReference type="CDD" id="cd00130">
    <property type="entry name" value="PAS"/>
    <property type="match status" value="1"/>
</dbReference>
<dbReference type="SUPFAM" id="SSF52172">
    <property type="entry name" value="CheY-like"/>
    <property type="match status" value="1"/>
</dbReference>
<dbReference type="SMART" id="SM00091">
    <property type="entry name" value="PAS"/>
    <property type="match status" value="1"/>
</dbReference>
<dbReference type="Pfam" id="PF02518">
    <property type="entry name" value="HATPase_c"/>
    <property type="match status" value="1"/>
</dbReference>
<feature type="domain" description="PAC" evidence="8">
    <location>
        <begin position="430"/>
        <end position="482"/>
    </location>
</feature>
<dbReference type="InterPro" id="IPR036890">
    <property type="entry name" value="HATPase_C_sf"/>
</dbReference>
<keyword evidence="10" id="KW-1185">Reference proteome</keyword>
<dbReference type="EC" id="2.7.13.3" evidence="2"/>
<reference evidence="10" key="1">
    <citation type="journal article" date="2021" name="ISME J.">
        <title>Evolutionary origin and ecological implication of a unique nif island in free-living Bradyrhizobium lineages.</title>
        <authorList>
            <person name="Tao J."/>
        </authorList>
    </citation>
    <scope>NUCLEOTIDE SEQUENCE [LARGE SCALE GENOMIC DNA]</scope>
    <source>
        <strain evidence="10">SZCCT0094</strain>
    </source>
</reference>
<dbReference type="InterPro" id="IPR003661">
    <property type="entry name" value="HisK_dim/P_dom"/>
</dbReference>
<dbReference type="InterPro" id="IPR054327">
    <property type="entry name" value="His-kinase-like_sensor"/>
</dbReference>